<dbReference type="EMBL" id="HBUF01533436">
    <property type="protein sequence ID" value="CAG6752463.1"/>
    <property type="molecule type" value="Transcribed_RNA"/>
</dbReference>
<dbReference type="AlphaFoldDB" id="A0A8D8UQL2"/>
<dbReference type="SUPFAM" id="SSF50729">
    <property type="entry name" value="PH domain-like"/>
    <property type="match status" value="1"/>
</dbReference>
<sequence>MMSAKTSTVDRKVVEIPQCMLDGEKFMKWDEDNGLGIPVTLKVDPKGFYLYWEDQNKEIDILDIATIRDTRTGKQSKIPKDPKLRQLVTMGSQDTLKEKTATICCGADFVNLSFVNFCTTKKEIAENNKNVCLQQGRQEEGGESVGCHWFSIWEGRFHRIIKVYIRRVLHILQKPNQ</sequence>
<proteinExistence type="predicted"/>
<dbReference type="CDD" id="cd13361">
    <property type="entry name" value="PH_PLC_beta"/>
    <property type="match status" value="1"/>
</dbReference>
<dbReference type="Gene3D" id="2.30.29.240">
    <property type="match status" value="1"/>
</dbReference>
<feature type="domain" description="PLC-beta PH" evidence="1">
    <location>
        <begin position="15"/>
        <end position="127"/>
    </location>
</feature>
<name>A0A8D8UQL2_9HEMI</name>
<evidence type="ECO:0000259" key="1">
    <source>
        <dbReference type="Pfam" id="PF17787"/>
    </source>
</evidence>
<evidence type="ECO:0000313" key="2">
    <source>
        <dbReference type="EMBL" id="CAG6709276.1"/>
    </source>
</evidence>
<accession>A0A8D8UQL2</accession>
<dbReference type="InterPro" id="IPR037862">
    <property type="entry name" value="PLC-beta_PH"/>
</dbReference>
<organism evidence="2">
    <name type="scientific">Cacopsylla melanoneura</name>
    <dbReference type="NCBI Taxonomy" id="428564"/>
    <lineage>
        <taxon>Eukaryota</taxon>
        <taxon>Metazoa</taxon>
        <taxon>Ecdysozoa</taxon>
        <taxon>Arthropoda</taxon>
        <taxon>Hexapoda</taxon>
        <taxon>Insecta</taxon>
        <taxon>Pterygota</taxon>
        <taxon>Neoptera</taxon>
        <taxon>Paraneoptera</taxon>
        <taxon>Hemiptera</taxon>
        <taxon>Sternorrhyncha</taxon>
        <taxon>Psylloidea</taxon>
        <taxon>Psyllidae</taxon>
        <taxon>Psyllinae</taxon>
        <taxon>Cacopsylla</taxon>
    </lineage>
</organism>
<dbReference type="EMBL" id="HBUF01345883">
    <property type="protein sequence ID" value="CAG6709276.1"/>
    <property type="molecule type" value="Transcribed_RNA"/>
</dbReference>
<dbReference type="Pfam" id="PF17787">
    <property type="entry name" value="PH_14"/>
    <property type="match status" value="1"/>
</dbReference>
<protein>
    <submittedName>
        <fullName evidence="2">1-phosphatidylinositol 4,5-bisphosphate phosphodiesterase classes I and II</fullName>
    </submittedName>
</protein>
<reference evidence="2" key="1">
    <citation type="submission" date="2021-05" db="EMBL/GenBank/DDBJ databases">
        <authorList>
            <person name="Alioto T."/>
            <person name="Alioto T."/>
            <person name="Gomez Garrido J."/>
        </authorList>
    </citation>
    <scope>NUCLEOTIDE SEQUENCE</scope>
</reference>